<dbReference type="GO" id="GO:0034220">
    <property type="term" value="P:monoatomic ion transmembrane transport"/>
    <property type="evidence" value="ECO:0007669"/>
    <property type="project" value="UniProtKB-KW"/>
</dbReference>
<evidence type="ECO:0000313" key="3">
    <source>
        <dbReference type="EnsemblMetazoa" id="ASIC007029-PA"/>
    </source>
</evidence>
<sequence length="86" mass="9579">MHRMQRDNGSATVGQSHFVLVLATRAAMEDGWNGKRTQKPTLAPRSVNVKGSENEARERFPGEKKDGSVASYSFATLSDRKINDER</sequence>
<dbReference type="EnsemblMetazoa" id="ASIC007029-RA">
    <property type="protein sequence ID" value="ASIC007029-PA"/>
    <property type="gene ID" value="ASIC007029"/>
</dbReference>
<reference evidence="3" key="2">
    <citation type="submission" date="2020-05" db="UniProtKB">
        <authorList>
            <consortium name="EnsemblMetazoa"/>
        </authorList>
    </citation>
    <scope>IDENTIFICATION</scope>
</reference>
<evidence type="ECO:0000313" key="4">
    <source>
        <dbReference type="Proteomes" id="UP000030765"/>
    </source>
</evidence>
<proteinExistence type="predicted"/>
<reference evidence="2 4" key="1">
    <citation type="journal article" date="2014" name="BMC Genomics">
        <title>Genome sequence of Anopheles sinensis provides insight into genetics basis of mosquito competence for malaria parasites.</title>
        <authorList>
            <person name="Zhou D."/>
            <person name="Zhang D."/>
            <person name="Ding G."/>
            <person name="Shi L."/>
            <person name="Hou Q."/>
            <person name="Ye Y."/>
            <person name="Xu Y."/>
            <person name="Zhou H."/>
            <person name="Xiong C."/>
            <person name="Li S."/>
            <person name="Yu J."/>
            <person name="Hong S."/>
            <person name="Yu X."/>
            <person name="Zou P."/>
            <person name="Chen C."/>
            <person name="Chang X."/>
            <person name="Wang W."/>
            <person name="Lv Y."/>
            <person name="Sun Y."/>
            <person name="Ma L."/>
            <person name="Shen B."/>
            <person name="Zhu C."/>
        </authorList>
    </citation>
    <scope>NUCLEOTIDE SEQUENCE [LARGE SCALE GENOMIC DNA]</scope>
</reference>
<evidence type="ECO:0000256" key="1">
    <source>
        <dbReference type="SAM" id="MobiDB-lite"/>
    </source>
</evidence>
<dbReference type="EMBL" id="ATLV01014812">
    <property type="status" value="NOT_ANNOTATED_CDS"/>
    <property type="molecule type" value="Genomic_DNA"/>
</dbReference>
<keyword evidence="2" id="KW-0813">Transport</keyword>
<dbReference type="Proteomes" id="UP000030765">
    <property type="component" value="Unassembled WGS sequence"/>
</dbReference>
<keyword evidence="2" id="KW-0406">Ion transport</keyword>
<evidence type="ECO:0000313" key="2">
    <source>
        <dbReference type="EMBL" id="KFB39592.1"/>
    </source>
</evidence>
<dbReference type="VEuPathDB" id="VectorBase:ASIC007029"/>
<name>A0A084VNP8_ANOSI</name>
<gene>
    <name evidence="2" type="ORF">ZHAS_00007029</name>
</gene>
<protein>
    <submittedName>
        <fullName evidence="2 3">Sodium channel protein type 1 subunit alpha-like protein</fullName>
    </submittedName>
</protein>
<keyword evidence="2" id="KW-0407">Ion channel</keyword>
<feature type="region of interest" description="Disordered" evidence="1">
    <location>
        <begin position="30"/>
        <end position="86"/>
    </location>
</feature>
<organism evidence="2">
    <name type="scientific">Anopheles sinensis</name>
    <name type="common">Mosquito</name>
    <dbReference type="NCBI Taxonomy" id="74873"/>
    <lineage>
        <taxon>Eukaryota</taxon>
        <taxon>Metazoa</taxon>
        <taxon>Ecdysozoa</taxon>
        <taxon>Arthropoda</taxon>
        <taxon>Hexapoda</taxon>
        <taxon>Insecta</taxon>
        <taxon>Pterygota</taxon>
        <taxon>Neoptera</taxon>
        <taxon>Endopterygota</taxon>
        <taxon>Diptera</taxon>
        <taxon>Nematocera</taxon>
        <taxon>Culicoidea</taxon>
        <taxon>Culicidae</taxon>
        <taxon>Anophelinae</taxon>
        <taxon>Anopheles</taxon>
    </lineage>
</organism>
<dbReference type="AlphaFoldDB" id="A0A084VNP8"/>
<keyword evidence="4" id="KW-1185">Reference proteome</keyword>
<dbReference type="EMBL" id="KE524989">
    <property type="protein sequence ID" value="KFB39592.1"/>
    <property type="molecule type" value="Genomic_DNA"/>
</dbReference>
<accession>A0A084VNP8</accession>
<feature type="compositionally biased region" description="Basic and acidic residues" evidence="1">
    <location>
        <begin position="52"/>
        <end position="67"/>
    </location>
</feature>